<name>A0AAW0HEV3_MYOGA</name>
<sequence length="200" mass="21777">MRVTKTPNAVLVASDFFGGNVNTTTRELLGKTSIHQLHQSTQPLLLECLHKLHSGVDHAHAEKDAMVAEIILALQVFFSGNTIVVYTEMAEEQRQFYKVGTYEDCAHVPLLMMGPGMKSNLQNLRPVVDGDTDRDPDESNGLSSQGPVEEQKEGEDEQGSQDGKVLVHPLRQCACSNGSSPNPAGPGLNEHAIKQNTECD</sequence>
<dbReference type="InterPro" id="IPR051849">
    <property type="entry name" value="GAG-degrading_sulfatase"/>
</dbReference>
<feature type="region of interest" description="Disordered" evidence="1">
    <location>
        <begin position="121"/>
        <end position="200"/>
    </location>
</feature>
<comment type="caution">
    <text evidence="2">The sequence shown here is derived from an EMBL/GenBank/DDBJ whole genome shotgun (WGS) entry which is preliminary data.</text>
</comment>
<protein>
    <submittedName>
        <fullName evidence="2">Uncharacterized protein</fullName>
    </submittedName>
</protein>
<evidence type="ECO:0000256" key="1">
    <source>
        <dbReference type="SAM" id="MobiDB-lite"/>
    </source>
</evidence>
<dbReference type="PANTHER" id="PTHR46615:SF1">
    <property type="entry name" value="ARYLSULFATASE K"/>
    <property type="match status" value="1"/>
</dbReference>
<proteinExistence type="predicted"/>
<dbReference type="PANTHER" id="PTHR46615">
    <property type="entry name" value="ARYLSULFATASE K"/>
    <property type="match status" value="1"/>
</dbReference>
<dbReference type="GO" id="GO:0004065">
    <property type="term" value="F:arylsulfatase activity"/>
    <property type="evidence" value="ECO:0007669"/>
    <property type="project" value="TreeGrafter"/>
</dbReference>
<dbReference type="InterPro" id="IPR017850">
    <property type="entry name" value="Alkaline_phosphatase_core_sf"/>
</dbReference>
<dbReference type="SUPFAM" id="SSF53649">
    <property type="entry name" value="Alkaline phosphatase-like"/>
    <property type="match status" value="1"/>
</dbReference>
<dbReference type="Proteomes" id="UP001488838">
    <property type="component" value="Unassembled WGS sequence"/>
</dbReference>
<gene>
    <name evidence="2" type="ORF">U0070_006959</name>
</gene>
<evidence type="ECO:0000313" key="3">
    <source>
        <dbReference type="Proteomes" id="UP001488838"/>
    </source>
</evidence>
<reference evidence="2 3" key="1">
    <citation type="journal article" date="2023" name="bioRxiv">
        <title>Conserved and derived expression patterns and positive selection on dental genes reveal complex evolutionary context of ever-growing rodent molars.</title>
        <authorList>
            <person name="Calamari Z.T."/>
            <person name="Song A."/>
            <person name="Cohen E."/>
            <person name="Akter M."/>
            <person name="Roy R.D."/>
            <person name="Hallikas O."/>
            <person name="Christensen M.M."/>
            <person name="Li P."/>
            <person name="Marangoni P."/>
            <person name="Jernvall J."/>
            <person name="Klein O.D."/>
        </authorList>
    </citation>
    <scope>NUCLEOTIDE SEQUENCE [LARGE SCALE GENOMIC DNA]</scope>
    <source>
        <strain evidence="2">V071</strain>
    </source>
</reference>
<evidence type="ECO:0000313" key="2">
    <source>
        <dbReference type="EMBL" id="KAK7801088.1"/>
    </source>
</evidence>
<dbReference type="AlphaFoldDB" id="A0AAW0HEV3"/>
<organism evidence="2 3">
    <name type="scientific">Myodes glareolus</name>
    <name type="common">Bank vole</name>
    <name type="synonym">Clethrionomys glareolus</name>
    <dbReference type="NCBI Taxonomy" id="447135"/>
    <lineage>
        <taxon>Eukaryota</taxon>
        <taxon>Metazoa</taxon>
        <taxon>Chordata</taxon>
        <taxon>Craniata</taxon>
        <taxon>Vertebrata</taxon>
        <taxon>Euteleostomi</taxon>
        <taxon>Mammalia</taxon>
        <taxon>Eutheria</taxon>
        <taxon>Euarchontoglires</taxon>
        <taxon>Glires</taxon>
        <taxon>Rodentia</taxon>
        <taxon>Myomorpha</taxon>
        <taxon>Muroidea</taxon>
        <taxon>Cricetidae</taxon>
        <taxon>Arvicolinae</taxon>
        <taxon>Myodes</taxon>
    </lineage>
</organism>
<dbReference type="GO" id="GO:0015024">
    <property type="term" value="F:glucuronate-2-sulfatase activity"/>
    <property type="evidence" value="ECO:0007669"/>
    <property type="project" value="TreeGrafter"/>
</dbReference>
<accession>A0AAW0HEV3</accession>
<dbReference type="EMBL" id="JBBHLL010000522">
    <property type="protein sequence ID" value="KAK7801088.1"/>
    <property type="molecule type" value="Genomic_DNA"/>
</dbReference>
<keyword evidence="3" id="KW-1185">Reference proteome</keyword>